<comment type="subunit">
    <text evidence="2">Heterodimer of SoxA and SoxX.</text>
</comment>
<evidence type="ECO:0000256" key="6">
    <source>
        <dbReference type="ARBA" id="ARBA00022617"/>
    </source>
</evidence>
<dbReference type="eggNOG" id="COG3258">
    <property type="taxonomic scope" value="Bacteria"/>
</dbReference>
<keyword evidence="7" id="KW-0808">Transferase</keyword>
<dbReference type="EMBL" id="CP001339">
    <property type="protein sequence ID" value="ACL71946.1"/>
    <property type="molecule type" value="Genomic_DNA"/>
</dbReference>
<dbReference type="HOGENOM" id="CLU_079910_0_0_6"/>
<dbReference type="GO" id="GO:0046872">
    <property type="term" value="F:metal ion binding"/>
    <property type="evidence" value="ECO:0007669"/>
    <property type="project" value="UniProtKB-KW"/>
</dbReference>
<protein>
    <recommendedName>
        <fullName evidence="4">L-cysteine S-thiosulfotransferase subunit SoxA</fullName>
        <ecNumber evidence="3">2.8.5.2</ecNumber>
    </recommendedName>
    <alternativeName>
        <fullName evidence="16">Protein SoxA</fullName>
    </alternativeName>
    <alternativeName>
        <fullName evidence="17">SoxAX cytochrome complex subunit A</fullName>
    </alternativeName>
    <alternativeName>
        <fullName evidence="15">Sulfur oxidizing protein A</fullName>
    </alternativeName>
    <alternativeName>
        <fullName evidence="14">Thiosulfate-oxidizing multienzyme system protein SoxA</fullName>
    </alternativeName>
</protein>
<dbReference type="EC" id="2.8.5.2" evidence="3"/>
<evidence type="ECO:0000256" key="7">
    <source>
        <dbReference type="ARBA" id="ARBA00022679"/>
    </source>
</evidence>
<evidence type="ECO:0000256" key="9">
    <source>
        <dbReference type="ARBA" id="ARBA00022729"/>
    </source>
</evidence>
<comment type="similarity">
    <text evidence="13">Belongs to the SoxA family.</text>
</comment>
<comment type="subcellular location">
    <subcellularLocation>
        <location evidence="1">Periplasm</location>
    </subcellularLocation>
</comment>
<evidence type="ECO:0000313" key="23">
    <source>
        <dbReference type="Proteomes" id="UP000002383"/>
    </source>
</evidence>
<evidence type="ECO:0000256" key="11">
    <source>
        <dbReference type="ARBA" id="ARBA00022982"/>
    </source>
</evidence>
<dbReference type="NCBIfam" id="TIGR04484">
    <property type="entry name" value="thiosulf_SoxA"/>
    <property type="match status" value="1"/>
</dbReference>
<feature type="chain" id="PRO_5002873042" description="L-cysteine S-thiosulfotransferase subunit SoxA" evidence="20">
    <location>
        <begin position="22"/>
        <end position="280"/>
    </location>
</feature>
<dbReference type="GO" id="GO:0016669">
    <property type="term" value="F:oxidoreductase activity, acting on a sulfur group of donors, cytochrome as acceptor"/>
    <property type="evidence" value="ECO:0007669"/>
    <property type="project" value="InterPro"/>
</dbReference>
<name>B8GN85_THISH</name>
<proteinExistence type="inferred from homology"/>
<evidence type="ECO:0000256" key="4">
    <source>
        <dbReference type="ARBA" id="ARBA00019364"/>
    </source>
</evidence>
<keyword evidence="5" id="KW-0813">Transport</keyword>
<dbReference type="AlphaFoldDB" id="B8GN85"/>
<comment type="catalytic activity">
    <reaction evidence="19">
        <text>S-sulfanyl-L-cysteinyl-[SoxY protein] + thiosulfate + 2 Fe(III)-[cytochrome c] = S-(2-sulfodisulfanyl)-L-cysteinyl-[SoxY protein] + 2 Fe(II)-[cytochrome c] + 2 H(+)</text>
        <dbReference type="Rhea" id="RHEA:51224"/>
        <dbReference type="Rhea" id="RHEA-COMP:10350"/>
        <dbReference type="Rhea" id="RHEA-COMP:14399"/>
        <dbReference type="Rhea" id="RHEA-COMP:14689"/>
        <dbReference type="Rhea" id="RHEA-COMP:14690"/>
        <dbReference type="ChEBI" id="CHEBI:15378"/>
        <dbReference type="ChEBI" id="CHEBI:29033"/>
        <dbReference type="ChEBI" id="CHEBI:29034"/>
        <dbReference type="ChEBI" id="CHEBI:33542"/>
        <dbReference type="ChEBI" id="CHEBI:61963"/>
        <dbReference type="ChEBI" id="CHEBI:140664"/>
        <dbReference type="EC" id="2.8.5.2"/>
    </reaction>
</comment>
<dbReference type="GO" id="GO:0042597">
    <property type="term" value="C:periplasmic space"/>
    <property type="evidence" value="ECO:0007669"/>
    <property type="project" value="UniProtKB-SubCell"/>
</dbReference>
<evidence type="ECO:0000256" key="17">
    <source>
        <dbReference type="ARBA" id="ARBA00032318"/>
    </source>
</evidence>
<evidence type="ECO:0000256" key="18">
    <source>
        <dbReference type="ARBA" id="ARBA00048077"/>
    </source>
</evidence>
<comment type="catalytic activity">
    <reaction evidence="18">
        <text>L-cysteinyl-[SoxY protein] + thiosulfate + 2 Fe(III)-[cytochrome c] = S-sulfosulfanyl-L-cysteinyl-[SoxY protein] + 2 Fe(II)-[cytochrome c] + 2 H(+)</text>
        <dbReference type="Rhea" id="RHEA:56720"/>
        <dbReference type="Rhea" id="RHEA-COMP:10350"/>
        <dbReference type="Rhea" id="RHEA-COMP:14328"/>
        <dbReference type="Rhea" id="RHEA-COMP:14399"/>
        <dbReference type="Rhea" id="RHEA-COMP:14691"/>
        <dbReference type="ChEBI" id="CHEBI:15378"/>
        <dbReference type="ChEBI" id="CHEBI:29033"/>
        <dbReference type="ChEBI" id="CHEBI:29034"/>
        <dbReference type="ChEBI" id="CHEBI:29950"/>
        <dbReference type="ChEBI" id="CHEBI:33542"/>
        <dbReference type="ChEBI" id="CHEBI:139321"/>
        <dbReference type="EC" id="2.8.5.2"/>
    </reaction>
</comment>
<evidence type="ECO:0000313" key="22">
    <source>
        <dbReference type="EMBL" id="ACL71946.1"/>
    </source>
</evidence>
<feature type="domain" description="Cytochrome c" evidence="21">
    <location>
        <begin position="64"/>
        <end position="158"/>
    </location>
</feature>
<dbReference type="GO" id="GO:0020037">
    <property type="term" value="F:heme binding"/>
    <property type="evidence" value="ECO:0007669"/>
    <property type="project" value="InterPro"/>
</dbReference>
<organism evidence="22 23">
    <name type="scientific">Thioalkalivibrio sulfidiphilus (strain HL-EbGR7)</name>
    <dbReference type="NCBI Taxonomy" id="396588"/>
    <lineage>
        <taxon>Bacteria</taxon>
        <taxon>Pseudomonadati</taxon>
        <taxon>Pseudomonadota</taxon>
        <taxon>Gammaproteobacteria</taxon>
        <taxon>Chromatiales</taxon>
        <taxon>Ectothiorhodospiraceae</taxon>
        <taxon>Thioalkalivibrio</taxon>
    </lineage>
</organism>
<dbReference type="GO" id="GO:0009055">
    <property type="term" value="F:electron transfer activity"/>
    <property type="evidence" value="ECO:0007669"/>
    <property type="project" value="InterPro"/>
</dbReference>
<keyword evidence="23" id="KW-1185">Reference proteome</keyword>
<keyword evidence="10" id="KW-0574">Periplasm</keyword>
<evidence type="ECO:0000256" key="20">
    <source>
        <dbReference type="SAM" id="SignalP"/>
    </source>
</evidence>
<evidence type="ECO:0000256" key="1">
    <source>
        <dbReference type="ARBA" id="ARBA00004418"/>
    </source>
</evidence>
<dbReference type="Proteomes" id="UP000002383">
    <property type="component" value="Chromosome"/>
</dbReference>
<evidence type="ECO:0000256" key="3">
    <source>
        <dbReference type="ARBA" id="ARBA00012408"/>
    </source>
</evidence>
<dbReference type="InterPro" id="IPR036909">
    <property type="entry name" value="Cyt_c-like_dom_sf"/>
</dbReference>
<keyword evidence="12" id="KW-0408">Iron</keyword>
<evidence type="ECO:0000256" key="12">
    <source>
        <dbReference type="ARBA" id="ARBA00023004"/>
    </source>
</evidence>
<evidence type="ECO:0000256" key="19">
    <source>
        <dbReference type="ARBA" id="ARBA00048423"/>
    </source>
</evidence>
<dbReference type="GO" id="GO:0016740">
    <property type="term" value="F:transferase activity"/>
    <property type="evidence" value="ECO:0007669"/>
    <property type="project" value="UniProtKB-KW"/>
</dbReference>
<dbReference type="Pfam" id="PF21342">
    <property type="entry name" value="SoxA-TsdA_cyt-c"/>
    <property type="match status" value="1"/>
</dbReference>
<evidence type="ECO:0000256" key="2">
    <source>
        <dbReference type="ARBA" id="ARBA00011530"/>
    </source>
</evidence>
<keyword evidence="8" id="KW-0479">Metal-binding</keyword>
<sequence length="280" mass="31014" precursor="true">MMKKVLLALPVALAIGVAAHAQPAKDPVLVLEALIGKVDSAYLTQSEQNLMMMADNPALWTMEDGKALFHTPRGPNNVSLESCDFGKGPGVLAGAYTELPRYFADTGRVMDLETRLVHCMMTIQGFAADDPAVRVRDGSNSDHMKLQTYIAAQSSGMPWNPPMKHPLEKAMRDAGEYIFFRRSGTMDFNCATCHTQTGKRVRASVLPNSSMPEEWTKAVSWPAFRVGHDHVRSSQHRVRECYWQMRHAVPIGGSDATIALISYWTDLARGQPAILPDMKR</sequence>
<dbReference type="RefSeq" id="WP_012637434.1">
    <property type="nucleotide sequence ID" value="NC_011901.1"/>
</dbReference>
<reference evidence="22 23" key="1">
    <citation type="journal article" date="2011" name="Stand. Genomic Sci.">
        <title>Complete genome sequence of 'Thioalkalivibrio sulfidophilus' HL-EbGr7.</title>
        <authorList>
            <person name="Muyzer G."/>
            <person name="Sorokin D.Y."/>
            <person name="Mavromatis K."/>
            <person name="Lapidus A."/>
            <person name="Clum A."/>
            <person name="Ivanova N."/>
            <person name="Pati A."/>
            <person name="d'Haeseleer P."/>
            <person name="Woyke T."/>
            <person name="Kyrpides N.C."/>
        </authorList>
    </citation>
    <scope>NUCLEOTIDE SEQUENCE [LARGE SCALE GENOMIC DNA]</scope>
    <source>
        <strain evidence="22 23">HL-EbGR7</strain>
    </source>
</reference>
<dbReference type="KEGG" id="tgr:Tgr7_0855"/>
<dbReference type="GO" id="GO:0070069">
    <property type="term" value="C:cytochrome complex"/>
    <property type="evidence" value="ECO:0007669"/>
    <property type="project" value="InterPro"/>
</dbReference>
<feature type="signal peptide" evidence="20">
    <location>
        <begin position="1"/>
        <end position="21"/>
    </location>
</feature>
<evidence type="ECO:0000256" key="10">
    <source>
        <dbReference type="ARBA" id="ARBA00022764"/>
    </source>
</evidence>
<accession>B8GN85</accession>
<evidence type="ECO:0000256" key="13">
    <source>
        <dbReference type="ARBA" id="ARBA00025746"/>
    </source>
</evidence>
<evidence type="ECO:0000259" key="21">
    <source>
        <dbReference type="Pfam" id="PF21342"/>
    </source>
</evidence>
<evidence type="ECO:0000256" key="16">
    <source>
        <dbReference type="ARBA" id="ARBA00032236"/>
    </source>
</evidence>
<dbReference type="Gene3D" id="1.10.760.10">
    <property type="entry name" value="Cytochrome c-like domain"/>
    <property type="match status" value="2"/>
</dbReference>
<keyword evidence="11" id="KW-0249">Electron transport</keyword>
<evidence type="ECO:0000256" key="5">
    <source>
        <dbReference type="ARBA" id="ARBA00022448"/>
    </source>
</evidence>
<keyword evidence="6" id="KW-0349">Heme</keyword>
<keyword evidence="9 20" id="KW-0732">Signal</keyword>
<dbReference type="OrthoDB" id="9808312at2"/>
<dbReference type="STRING" id="396588.Tgr7_0855"/>
<gene>
    <name evidence="22" type="ordered locus">Tgr7_0855</name>
</gene>
<dbReference type="InterPro" id="IPR009056">
    <property type="entry name" value="Cyt_c-like_dom"/>
</dbReference>
<dbReference type="SUPFAM" id="SSF46626">
    <property type="entry name" value="Cytochrome c"/>
    <property type="match status" value="2"/>
</dbReference>
<evidence type="ECO:0000256" key="15">
    <source>
        <dbReference type="ARBA" id="ARBA00030833"/>
    </source>
</evidence>
<evidence type="ECO:0000256" key="8">
    <source>
        <dbReference type="ARBA" id="ARBA00022723"/>
    </source>
</evidence>
<dbReference type="GO" id="GO:0019417">
    <property type="term" value="P:sulfur oxidation"/>
    <property type="evidence" value="ECO:0007669"/>
    <property type="project" value="InterPro"/>
</dbReference>
<evidence type="ECO:0000256" key="14">
    <source>
        <dbReference type="ARBA" id="ARBA00030174"/>
    </source>
</evidence>
<dbReference type="InterPro" id="IPR025710">
    <property type="entry name" value="SoxA"/>
</dbReference>